<dbReference type="PANTHER" id="PTHR43405">
    <property type="entry name" value="GLYCOSYL HYDROLASE DIGH"/>
    <property type="match status" value="1"/>
</dbReference>
<dbReference type="InterPro" id="IPR052177">
    <property type="entry name" value="Divisome_Glycosyl_Hydrolase"/>
</dbReference>
<evidence type="ECO:0000259" key="2">
    <source>
        <dbReference type="Pfam" id="PF02638"/>
    </source>
</evidence>
<evidence type="ECO:0000256" key="1">
    <source>
        <dbReference type="ARBA" id="ARBA00022729"/>
    </source>
</evidence>
<proteinExistence type="predicted"/>
<organism evidence="3 4">
    <name type="scientific">Eiseniibacteriota bacterium</name>
    <dbReference type="NCBI Taxonomy" id="2212470"/>
    <lineage>
        <taxon>Bacteria</taxon>
        <taxon>Candidatus Eiseniibacteriota</taxon>
    </lineage>
</organism>
<dbReference type="InterPro" id="IPR003790">
    <property type="entry name" value="GHL10"/>
</dbReference>
<dbReference type="AlphaFoldDB" id="A0A933SDE6"/>
<name>A0A933SDE6_UNCEI</name>
<evidence type="ECO:0000313" key="4">
    <source>
        <dbReference type="Proteomes" id="UP000696931"/>
    </source>
</evidence>
<protein>
    <submittedName>
        <fullName evidence="3">Family 10 glycosylhydrolase</fullName>
    </submittedName>
</protein>
<feature type="domain" description="Glycosyl hydrolase-like 10" evidence="2">
    <location>
        <begin position="91"/>
        <end position="354"/>
    </location>
</feature>
<accession>A0A933SDE6</accession>
<dbReference type="EMBL" id="JACRIW010000064">
    <property type="protein sequence ID" value="MBI5169713.1"/>
    <property type="molecule type" value="Genomic_DNA"/>
</dbReference>
<dbReference type="SUPFAM" id="SSF51445">
    <property type="entry name" value="(Trans)glycosidases"/>
    <property type="match status" value="1"/>
</dbReference>
<dbReference type="Gene3D" id="3.20.20.80">
    <property type="entry name" value="Glycosidases"/>
    <property type="match status" value="1"/>
</dbReference>
<comment type="caution">
    <text evidence="3">The sequence shown here is derived from an EMBL/GenBank/DDBJ whole genome shotgun (WGS) entry which is preliminary data.</text>
</comment>
<dbReference type="Proteomes" id="UP000696931">
    <property type="component" value="Unassembled WGS sequence"/>
</dbReference>
<sequence>MMHRRSHAAPWRARTGARTGARAGTLPLVLSLVLAAAGLLGAGAAPARADAPGDSTVAADSSVLGPIEYLWVLRNSLVEADDIPRLVERARAMKVKGLIVQVVGRGDGWYRSDLLPYPEPIRERGRDPLGELVPLAHAAGLEVHAWMNCCLVWSGKKPPTDPRHVIRQHPEWVARLEDGRPMTRMSPREREKRMVEGVFLSPAHPGVRTYLANVAREIASRYPVDGIHLDYIRQPSVAIGFDPTSRARFALEFGADPAMFSRLPQAERARADSAWSAFQLGQVTAIVREVRDSLNAVRPGIELTAAVLADTLTAVKRNRQAWSAWLRDGLLDRAFAMCYAPLVQTVMQQLSAMSSQVGTLRLVPGIAIYNTSPSTAAAKIRGARELGFGTVALYSYDSLWERQDLWDRLRSFLLAPRSPEETP</sequence>
<gene>
    <name evidence="3" type="ORF">HZA61_09515</name>
</gene>
<evidence type="ECO:0000313" key="3">
    <source>
        <dbReference type="EMBL" id="MBI5169713.1"/>
    </source>
</evidence>
<dbReference type="InterPro" id="IPR017853">
    <property type="entry name" value="GH"/>
</dbReference>
<keyword evidence="1" id="KW-0732">Signal</keyword>
<reference evidence="3" key="1">
    <citation type="submission" date="2020-07" db="EMBL/GenBank/DDBJ databases">
        <title>Huge and variable diversity of episymbiotic CPR bacteria and DPANN archaea in groundwater ecosystems.</title>
        <authorList>
            <person name="He C.Y."/>
            <person name="Keren R."/>
            <person name="Whittaker M."/>
            <person name="Farag I.F."/>
            <person name="Doudna J."/>
            <person name="Cate J.H.D."/>
            <person name="Banfield J.F."/>
        </authorList>
    </citation>
    <scope>NUCLEOTIDE SEQUENCE</scope>
    <source>
        <strain evidence="3">NC_groundwater_1813_Pr3_B-0.1um_71_17</strain>
    </source>
</reference>
<dbReference type="Pfam" id="PF02638">
    <property type="entry name" value="GHL10"/>
    <property type="match status" value="1"/>
</dbReference>
<dbReference type="PANTHER" id="PTHR43405:SF1">
    <property type="entry name" value="GLYCOSYL HYDROLASE DIGH"/>
    <property type="match status" value="1"/>
</dbReference>